<keyword evidence="3" id="KW-1185">Reference proteome</keyword>
<dbReference type="RefSeq" id="XP_062648909.1">
    <property type="nucleotide sequence ID" value="XM_062786949.1"/>
</dbReference>
<name>A0AAN6Z5A2_9PEZI</name>
<dbReference type="EMBL" id="MU853226">
    <property type="protein sequence ID" value="KAK4125138.1"/>
    <property type="molecule type" value="Genomic_DNA"/>
</dbReference>
<feature type="compositionally biased region" description="Polar residues" evidence="1">
    <location>
        <begin position="199"/>
        <end position="213"/>
    </location>
</feature>
<feature type="region of interest" description="Disordered" evidence="1">
    <location>
        <begin position="384"/>
        <end position="752"/>
    </location>
</feature>
<reference evidence="2" key="2">
    <citation type="submission" date="2023-05" db="EMBL/GenBank/DDBJ databases">
        <authorList>
            <consortium name="Lawrence Berkeley National Laboratory"/>
            <person name="Steindorff A."/>
            <person name="Hensen N."/>
            <person name="Bonometti L."/>
            <person name="Westerberg I."/>
            <person name="Brannstrom I.O."/>
            <person name="Guillou S."/>
            <person name="Cros-Aarteil S."/>
            <person name="Calhoun S."/>
            <person name="Haridas S."/>
            <person name="Kuo A."/>
            <person name="Mondo S."/>
            <person name="Pangilinan J."/>
            <person name="Riley R."/>
            <person name="Labutti K."/>
            <person name="Andreopoulos B."/>
            <person name="Lipzen A."/>
            <person name="Chen C."/>
            <person name="Yanf M."/>
            <person name="Daum C."/>
            <person name="Ng V."/>
            <person name="Clum A."/>
            <person name="Ohm R."/>
            <person name="Martin F."/>
            <person name="Silar P."/>
            <person name="Natvig D."/>
            <person name="Lalanne C."/>
            <person name="Gautier V."/>
            <person name="Ament-Velasquez S.L."/>
            <person name="Kruys A."/>
            <person name="Hutchinson M.I."/>
            <person name="Powell A.J."/>
            <person name="Barry K."/>
            <person name="Miller A.N."/>
            <person name="Grigoriev I.V."/>
            <person name="Debuchy R."/>
            <person name="Gladieux P."/>
            <person name="Thoren M.H."/>
            <person name="Johannesson H."/>
        </authorList>
    </citation>
    <scope>NUCLEOTIDE SEQUENCE</scope>
    <source>
        <strain evidence="2">CBS 731.68</strain>
    </source>
</reference>
<feature type="compositionally biased region" description="Pro residues" evidence="1">
    <location>
        <begin position="556"/>
        <end position="565"/>
    </location>
</feature>
<feature type="compositionally biased region" description="Polar residues" evidence="1">
    <location>
        <begin position="445"/>
        <end position="455"/>
    </location>
</feature>
<organism evidence="2 3">
    <name type="scientific">Parathielavia appendiculata</name>
    <dbReference type="NCBI Taxonomy" id="2587402"/>
    <lineage>
        <taxon>Eukaryota</taxon>
        <taxon>Fungi</taxon>
        <taxon>Dikarya</taxon>
        <taxon>Ascomycota</taxon>
        <taxon>Pezizomycotina</taxon>
        <taxon>Sordariomycetes</taxon>
        <taxon>Sordariomycetidae</taxon>
        <taxon>Sordariales</taxon>
        <taxon>Chaetomiaceae</taxon>
        <taxon>Parathielavia</taxon>
    </lineage>
</organism>
<evidence type="ECO:0000256" key="1">
    <source>
        <dbReference type="SAM" id="MobiDB-lite"/>
    </source>
</evidence>
<feature type="compositionally biased region" description="Polar residues" evidence="1">
    <location>
        <begin position="24"/>
        <end position="33"/>
    </location>
</feature>
<dbReference type="AlphaFoldDB" id="A0AAN6Z5A2"/>
<reference evidence="2" key="1">
    <citation type="journal article" date="2023" name="Mol. Phylogenet. Evol.">
        <title>Genome-scale phylogeny and comparative genomics of the fungal order Sordariales.</title>
        <authorList>
            <person name="Hensen N."/>
            <person name="Bonometti L."/>
            <person name="Westerberg I."/>
            <person name="Brannstrom I.O."/>
            <person name="Guillou S."/>
            <person name="Cros-Aarteil S."/>
            <person name="Calhoun S."/>
            <person name="Haridas S."/>
            <person name="Kuo A."/>
            <person name="Mondo S."/>
            <person name="Pangilinan J."/>
            <person name="Riley R."/>
            <person name="LaButti K."/>
            <person name="Andreopoulos B."/>
            <person name="Lipzen A."/>
            <person name="Chen C."/>
            <person name="Yan M."/>
            <person name="Daum C."/>
            <person name="Ng V."/>
            <person name="Clum A."/>
            <person name="Steindorff A."/>
            <person name="Ohm R.A."/>
            <person name="Martin F."/>
            <person name="Silar P."/>
            <person name="Natvig D.O."/>
            <person name="Lalanne C."/>
            <person name="Gautier V."/>
            <person name="Ament-Velasquez S.L."/>
            <person name="Kruys A."/>
            <person name="Hutchinson M.I."/>
            <person name="Powell A.J."/>
            <person name="Barry K."/>
            <person name="Miller A.N."/>
            <person name="Grigoriev I.V."/>
            <person name="Debuchy R."/>
            <person name="Gladieux P."/>
            <person name="Hiltunen Thoren M."/>
            <person name="Johannesson H."/>
        </authorList>
    </citation>
    <scope>NUCLEOTIDE SEQUENCE</scope>
    <source>
        <strain evidence="2">CBS 731.68</strain>
    </source>
</reference>
<feature type="compositionally biased region" description="Acidic residues" evidence="1">
    <location>
        <begin position="48"/>
        <end position="57"/>
    </location>
</feature>
<gene>
    <name evidence="2" type="ORF">N657DRAFT_356081</name>
</gene>
<feature type="compositionally biased region" description="Polar residues" evidence="1">
    <location>
        <begin position="671"/>
        <end position="683"/>
    </location>
</feature>
<accession>A0AAN6Z5A2</accession>
<feature type="compositionally biased region" description="Basic and acidic residues" evidence="1">
    <location>
        <begin position="502"/>
        <end position="512"/>
    </location>
</feature>
<feature type="compositionally biased region" description="Polar residues" evidence="1">
    <location>
        <begin position="419"/>
        <end position="437"/>
    </location>
</feature>
<feature type="region of interest" description="Disordered" evidence="1">
    <location>
        <begin position="1"/>
        <end position="366"/>
    </location>
</feature>
<protein>
    <submittedName>
        <fullName evidence="2">Uncharacterized protein</fullName>
    </submittedName>
</protein>
<feature type="compositionally biased region" description="Pro residues" evidence="1">
    <location>
        <begin position="65"/>
        <end position="74"/>
    </location>
</feature>
<evidence type="ECO:0000313" key="2">
    <source>
        <dbReference type="EMBL" id="KAK4125138.1"/>
    </source>
</evidence>
<dbReference type="Proteomes" id="UP001302602">
    <property type="component" value="Unassembled WGS sequence"/>
</dbReference>
<feature type="compositionally biased region" description="Polar residues" evidence="1">
    <location>
        <begin position="137"/>
        <end position="156"/>
    </location>
</feature>
<comment type="caution">
    <text evidence="2">The sequence shown here is derived from an EMBL/GenBank/DDBJ whole genome shotgun (WGS) entry which is preliminary data.</text>
</comment>
<feature type="compositionally biased region" description="Basic and acidic residues" evidence="1">
    <location>
        <begin position="234"/>
        <end position="245"/>
    </location>
</feature>
<proteinExistence type="predicted"/>
<feature type="region of interest" description="Disordered" evidence="1">
    <location>
        <begin position="872"/>
        <end position="899"/>
    </location>
</feature>
<feature type="compositionally biased region" description="Polar residues" evidence="1">
    <location>
        <begin position="294"/>
        <end position="308"/>
    </location>
</feature>
<feature type="compositionally biased region" description="Basic and acidic residues" evidence="1">
    <location>
        <begin position="719"/>
        <end position="741"/>
    </location>
</feature>
<dbReference type="GeneID" id="87823719"/>
<evidence type="ECO:0000313" key="3">
    <source>
        <dbReference type="Proteomes" id="UP001302602"/>
    </source>
</evidence>
<sequence length="1170" mass="123130">MDGSYGNIFPTSRGMSPSAPPPSGNQYKVNVNRQKTKKWANFRPQNYDGDDWGDDYDEPAHEPEPPPPPKPMGPRQPAAHSPTARPFQPVGSPPLRTHTQPYAVPASARPGQAPTVPGPPSMASGTPWKATEAFESSPPSAQGDSQPHTITDATHPSPSPRSPHQLPSQVPTRKGSIDPDDAADALENMKQSGFDPRPSDNSRSWMETGSASPRSAAGLLVSSDKPISLIRPAEVYKRMEDERLKGRLPPGTGGSAADNAGARTGESLVSEIQLQGDPPNRPLGSPDTEDSRTGRTLQPASGLTSIAERQSEYGIEGLLASYGGEGNEAEPPSSEEQKRLAESQKSVQPLSLEHIRRFSTSPQLPDLTRMSSFGEDLFSSSFFPASGLRSPVSGSMQLPTLGEDIPKSSKATAAEAQPPAQSTGLATTKSMVSNTAKDANFTPEKGTSQPASSASGMADHAVSLPPNVPEKDQPVELPSHEVAAQMVFRNPEQQTPAEDAEREPASRNEDRPATLATRPHMPGGWVTETPATPLDVAASPAARSPMPGNLVTETPSTPPEVPPSPATSAAHEKPGKASAVEGVPGVDARPESASLKASDSRGLEPEVGVASDDGVINAPNSATLDPASPHRPPPLGNANPALDTKFNMGSHNSPVKVADRKASPDPEIQAVDTSSPIPASSITEKSEITPTAPLNPRRGTPDDNATGHPVLSQPPITKEPTRDAETHSPVKDSDKLSEEIMKSLSPVQSGSGFLDTAEVSIAAYHAAAAERTRESSYLGDVYGDYWAATEDKVEPGLPTIIKAVDTGKTGRNPLPIPIKDSAECLSVPPGMVGLSSSFAPTQVAQAKVSDLHPESSGRADELETRFSWEAGHQRPAPATISSPATVSPPDTGPPLQTGQLAELDSGAENASPLRAELGVSTIETPQPSPGPEVLKLADELRAESAPEFNPEGAPAPMPIPDRLTQPSPLSDIMEPQGGDKRQSLAEEKIVLQESLHAGSTPPPLEQHPAFARNHESRLAENPSAPSPKNIVGFRNIMEMPSTAERIKLYNETRWQFAAVNTGLEEWLREMMARHPEHASTLMSSQGTAAMVAHAQQSGHGATAQASQGAGQSLRAPGHLHIPHLQHGLSGLGHSSNQVGTKSKELLMAAGKAGKGLFSKGRNKLRGAGNL</sequence>